<keyword evidence="3" id="KW-1185">Reference proteome</keyword>
<evidence type="ECO:0000313" key="2">
    <source>
        <dbReference type="EMBL" id="KAL2319150.1"/>
    </source>
</evidence>
<evidence type="ECO:0000313" key="3">
    <source>
        <dbReference type="Proteomes" id="UP001603857"/>
    </source>
</evidence>
<dbReference type="Proteomes" id="UP001603857">
    <property type="component" value="Unassembled WGS sequence"/>
</dbReference>
<dbReference type="PANTHER" id="PTHR47188:SF1">
    <property type="entry name" value="PROTEIN TAR1"/>
    <property type="match status" value="1"/>
</dbReference>
<accession>A0ABD1L6K9</accession>
<name>A0ABD1L6K9_9FABA</name>
<gene>
    <name evidence="2" type="ORF">Fmac_033026</name>
</gene>
<dbReference type="PANTHER" id="PTHR47188">
    <property type="entry name" value="PROTEIN TAR1"/>
    <property type="match status" value="1"/>
</dbReference>
<sequence>MCPVPPVECQLGQKRGRGVPKRARRPPWATNLAKTMVGGARCQISPGGVSPSNSPNMFLRVRKQFECMQFSKTASRGAKTCPAPPLGNQLGQKHGRGCQICTDERYARAHAPGFGATAAPSYSSGPGPCPDDRVSAQLGTVTQLPVHPASPVLLTKNGPLGALDSVARLNKAATSSYLFNSDERFACQYRCGPPPEFPLASPRSGIVHHLSGPDRYSLTRTLHKRSGSVDGVTHKGIPPISFLARYGFTRPLTRTHGRLLGPCPERAARAWATITIRIGQCPEPIGGPAPTVPHPTETHRFSLGRNLPPDWGCIPKQPDSPTAPCGATRSGHDEALTLSGAPFQGSWARSTIEDASPDYNSDAKGD</sequence>
<reference evidence="2 3" key="1">
    <citation type="submission" date="2024-08" db="EMBL/GenBank/DDBJ databases">
        <title>Insights into the chromosomal genome structure of Flemingia macrophylla.</title>
        <authorList>
            <person name="Ding Y."/>
            <person name="Zhao Y."/>
            <person name="Bi W."/>
            <person name="Wu M."/>
            <person name="Zhao G."/>
            <person name="Gong Y."/>
            <person name="Li W."/>
            <person name="Zhang P."/>
        </authorList>
    </citation>
    <scope>NUCLEOTIDE SEQUENCE [LARGE SCALE GENOMIC DNA]</scope>
    <source>
        <strain evidence="2">DYQJB</strain>
        <tissue evidence="2">Leaf</tissue>
    </source>
</reference>
<organism evidence="2 3">
    <name type="scientific">Flemingia macrophylla</name>
    <dbReference type="NCBI Taxonomy" id="520843"/>
    <lineage>
        <taxon>Eukaryota</taxon>
        <taxon>Viridiplantae</taxon>
        <taxon>Streptophyta</taxon>
        <taxon>Embryophyta</taxon>
        <taxon>Tracheophyta</taxon>
        <taxon>Spermatophyta</taxon>
        <taxon>Magnoliopsida</taxon>
        <taxon>eudicotyledons</taxon>
        <taxon>Gunneridae</taxon>
        <taxon>Pentapetalae</taxon>
        <taxon>rosids</taxon>
        <taxon>fabids</taxon>
        <taxon>Fabales</taxon>
        <taxon>Fabaceae</taxon>
        <taxon>Papilionoideae</taxon>
        <taxon>50 kb inversion clade</taxon>
        <taxon>NPAAA clade</taxon>
        <taxon>indigoferoid/millettioid clade</taxon>
        <taxon>Phaseoleae</taxon>
        <taxon>Flemingia</taxon>
    </lineage>
</organism>
<comment type="caution">
    <text evidence="2">The sequence shown here is derived from an EMBL/GenBank/DDBJ whole genome shotgun (WGS) entry which is preliminary data.</text>
</comment>
<dbReference type="InterPro" id="IPR044792">
    <property type="entry name" value="TAR1"/>
</dbReference>
<dbReference type="EMBL" id="JBGMDY010000011">
    <property type="protein sequence ID" value="KAL2319150.1"/>
    <property type="molecule type" value="Genomic_DNA"/>
</dbReference>
<dbReference type="AlphaFoldDB" id="A0ABD1L6K9"/>
<protein>
    <submittedName>
        <fullName evidence="2">Uncharacterized protein</fullName>
    </submittedName>
</protein>
<feature type="region of interest" description="Disordered" evidence="1">
    <location>
        <begin position="316"/>
        <end position="366"/>
    </location>
</feature>
<proteinExistence type="predicted"/>
<evidence type="ECO:0000256" key="1">
    <source>
        <dbReference type="SAM" id="MobiDB-lite"/>
    </source>
</evidence>